<protein>
    <submittedName>
        <fullName evidence="2">Putative secreted protein</fullName>
    </submittedName>
</protein>
<dbReference type="EMBL" id="GGFK01008242">
    <property type="protein sequence ID" value="MBW41563.1"/>
    <property type="molecule type" value="Transcribed_RNA"/>
</dbReference>
<organism evidence="2">
    <name type="scientific">Anopheles triannulatus</name>
    <dbReference type="NCBI Taxonomy" id="58253"/>
    <lineage>
        <taxon>Eukaryota</taxon>
        <taxon>Metazoa</taxon>
        <taxon>Ecdysozoa</taxon>
        <taxon>Arthropoda</taxon>
        <taxon>Hexapoda</taxon>
        <taxon>Insecta</taxon>
        <taxon>Pterygota</taxon>
        <taxon>Neoptera</taxon>
        <taxon>Endopterygota</taxon>
        <taxon>Diptera</taxon>
        <taxon>Nematocera</taxon>
        <taxon>Culicoidea</taxon>
        <taxon>Culicidae</taxon>
        <taxon>Anophelinae</taxon>
        <taxon>Anopheles</taxon>
    </lineage>
</organism>
<evidence type="ECO:0000256" key="1">
    <source>
        <dbReference type="SAM" id="SignalP"/>
    </source>
</evidence>
<keyword evidence="1" id="KW-0732">Signal</keyword>
<reference evidence="2" key="1">
    <citation type="submission" date="2018-01" db="EMBL/GenBank/DDBJ databases">
        <title>An insight into the sialome of Amazonian anophelines.</title>
        <authorList>
            <person name="Ribeiro J.M."/>
            <person name="Scarpassa V."/>
            <person name="Calvo E."/>
        </authorList>
    </citation>
    <scope>NUCLEOTIDE SEQUENCE</scope>
    <source>
        <tissue evidence="2">Salivary glands</tissue>
    </source>
</reference>
<feature type="chain" id="PRO_5014856763" evidence="1">
    <location>
        <begin position="27"/>
        <end position="505"/>
    </location>
</feature>
<dbReference type="AlphaFoldDB" id="A0A2M4AL99"/>
<feature type="signal peptide" evidence="1">
    <location>
        <begin position="1"/>
        <end position="26"/>
    </location>
</feature>
<accession>A0A2M4AL99</accession>
<evidence type="ECO:0000313" key="2">
    <source>
        <dbReference type="EMBL" id="MBW41563.1"/>
    </source>
</evidence>
<sequence>MRNSIYGCCWAVTILALGYIQQGVQGSPRPDFGIDAVISGTGRVSAIADEASVGFGGFKYNVSLTTNYTRLYTLRTALTTIATRIATDGKSVGAALVTLANSTGPLPTVFNDTLTAVKALQTQLSTGLASQRATIEAAVGPAINLMLNDAGKRLQGTLTLIAQQLGSLNASINAAVVAANGTTPITPEVIRRYVTPGQMATFKHTLQEFKTDLPLYDHIFSLTLLHLKLADIYLSSYMNQAMVSVNDAILLFPTFKFNVKPSVGSVDLNVTTELYDYIYDQLEPISGSVSYFNTYPEMKAALEQFNLAYSDERIYEVSNNFTKAFDDYMQKVKTLDDYLDRFFDSQLCEPVRAVLQVLIASGPWAEYCFYKYWPKLDVLLQNAVDDMVKCYQVEEIRLERIFKIVPRLAVQLTFDFQNWAENAIACTELPSGTDECFQSIGSIYNELALLAVAKQLDYLQLTIQETTASYNRMGACFATAKYGLVLSAEKIVSAVGKCETSGPSA</sequence>
<proteinExistence type="predicted"/>
<name>A0A2M4AL99_9DIPT</name>